<feature type="transmembrane region" description="Helical" evidence="1">
    <location>
        <begin position="12"/>
        <end position="44"/>
    </location>
</feature>
<reference evidence="2 3" key="2">
    <citation type="journal article" date="2010" name="Stand. Genomic Sci.">
        <title>Complete genome sequence of Desulfohalobium retbaense type strain (HR(100)).</title>
        <authorList>
            <person name="Spring S."/>
            <person name="Nolan M."/>
            <person name="Lapidus A."/>
            <person name="Glavina Del Rio T."/>
            <person name="Copeland A."/>
            <person name="Tice H."/>
            <person name="Cheng J.F."/>
            <person name="Lucas S."/>
            <person name="Land M."/>
            <person name="Chen F."/>
            <person name="Bruce D."/>
            <person name="Goodwin L."/>
            <person name="Pitluck S."/>
            <person name="Ivanova N."/>
            <person name="Mavromatis K."/>
            <person name="Mikhailova N."/>
            <person name="Pati A."/>
            <person name="Chen A."/>
            <person name="Palaniappan K."/>
            <person name="Hauser L."/>
            <person name="Chang Y.J."/>
            <person name="Jeffries C.D."/>
            <person name="Munk C."/>
            <person name="Kiss H."/>
            <person name="Chain P."/>
            <person name="Han C."/>
            <person name="Brettin T."/>
            <person name="Detter J.C."/>
            <person name="Schuler E."/>
            <person name="Goker M."/>
            <person name="Rohde M."/>
            <person name="Bristow J."/>
            <person name="Eisen J.A."/>
            <person name="Markowitz V."/>
            <person name="Hugenholtz P."/>
            <person name="Kyrpides N.C."/>
            <person name="Klenk H.P."/>
        </authorList>
    </citation>
    <scope>NUCLEOTIDE SEQUENCE [LARGE SCALE GENOMIC DNA]</scope>
    <source>
        <strain evidence="3">ATCC 49802 / DSM 20745 / S 6022</strain>
    </source>
</reference>
<feature type="transmembrane region" description="Helical" evidence="1">
    <location>
        <begin position="56"/>
        <end position="73"/>
    </location>
</feature>
<sequence>MYQLARVGCLAFGAFILFVILISLIVPLLALLALAGVVYLFVLLWRSSLSLRTKRAITGMIVYPAGLYFLWRYTRHDQNVKLGALAVTVGATALLSAAPAALFGLVPLMGAGFLFLFLTGSEATTPLPAPAMPVAEVPAGRTGKVEVPRPDRRRLLEIESANTATERRVLQVREFSRLASAALAALPDDPKSWPSKGELASLREQARVLRSSVADPIGRALPDPSPSEPVPDELLTRAIDALASYTALLATMPASGTTDLERLRVLARERARLAAIHDEIADALGDRLPKV</sequence>
<dbReference type="STRING" id="479434.Sthe_2001"/>
<keyword evidence="1" id="KW-0812">Transmembrane</keyword>
<dbReference type="Proteomes" id="UP000002027">
    <property type="component" value="Chromosome 1"/>
</dbReference>
<proteinExistence type="predicted"/>
<organism evidence="2 3">
    <name type="scientific">Sphaerobacter thermophilus (strain ATCC 49802 / DSM 20745 / KCCM 41009 / NCIMB 13125 / S 6022)</name>
    <dbReference type="NCBI Taxonomy" id="479434"/>
    <lineage>
        <taxon>Bacteria</taxon>
        <taxon>Pseudomonadati</taxon>
        <taxon>Thermomicrobiota</taxon>
        <taxon>Thermomicrobia</taxon>
        <taxon>Sphaerobacterales</taxon>
        <taxon>Sphaerobacterineae</taxon>
        <taxon>Sphaerobacteraceae</taxon>
        <taxon>Sphaerobacter</taxon>
    </lineage>
</organism>
<name>D1C5B4_SPHTD</name>
<keyword evidence="1" id="KW-1133">Transmembrane helix</keyword>
<dbReference type="KEGG" id="sti:Sthe_2001"/>
<reference evidence="3" key="1">
    <citation type="submission" date="2009-11" db="EMBL/GenBank/DDBJ databases">
        <title>The complete chromosome 1 of Sphaerobacter thermophilus DSM 20745.</title>
        <authorList>
            <person name="Lucas S."/>
            <person name="Copeland A."/>
            <person name="Lapidus A."/>
            <person name="Glavina del Rio T."/>
            <person name="Dalin E."/>
            <person name="Tice H."/>
            <person name="Bruce D."/>
            <person name="Goodwin L."/>
            <person name="Pitluck S."/>
            <person name="Kyrpides N."/>
            <person name="Mavromatis K."/>
            <person name="Ivanova N."/>
            <person name="Mikhailova N."/>
            <person name="LaButti K.M."/>
            <person name="Clum A."/>
            <person name="Sun H.I."/>
            <person name="Brettin T."/>
            <person name="Detter J.C."/>
            <person name="Han C."/>
            <person name="Larimer F."/>
            <person name="Land M."/>
            <person name="Hauser L."/>
            <person name="Markowitz V."/>
            <person name="Cheng J.F."/>
            <person name="Hugenholtz P."/>
            <person name="Woyke T."/>
            <person name="Wu D."/>
            <person name="Steenblock K."/>
            <person name="Schneider S."/>
            <person name="Pukall R."/>
            <person name="Goeker M."/>
            <person name="Klenk H.P."/>
            <person name="Eisen J.A."/>
        </authorList>
    </citation>
    <scope>NUCLEOTIDE SEQUENCE [LARGE SCALE GENOMIC DNA]</scope>
    <source>
        <strain evidence="3">ATCC 49802 / DSM 20745 / S 6022</strain>
    </source>
</reference>
<feature type="transmembrane region" description="Helical" evidence="1">
    <location>
        <begin position="93"/>
        <end position="118"/>
    </location>
</feature>
<dbReference type="InParanoid" id="D1C5B4"/>
<evidence type="ECO:0000313" key="3">
    <source>
        <dbReference type="Proteomes" id="UP000002027"/>
    </source>
</evidence>
<dbReference type="AlphaFoldDB" id="D1C5B4"/>
<evidence type="ECO:0000256" key="1">
    <source>
        <dbReference type="SAM" id="Phobius"/>
    </source>
</evidence>
<keyword evidence="1" id="KW-0472">Membrane</keyword>
<gene>
    <name evidence="2" type="ordered locus">Sthe_2001</name>
</gene>
<keyword evidence="3" id="KW-1185">Reference proteome</keyword>
<evidence type="ECO:0000313" key="2">
    <source>
        <dbReference type="EMBL" id="ACZ39431.1"/>
    </source>
</evidence>
<protein>
    <submittedName>
        <fullName evidence="2">Uncharacterized protein</fullName>
    </submittedName>
</protein>
<dbReference type="EMBL" id="CP001823">
    <property type="protein sequence ID" value="ACZ39431.1"/>
    <property type="molecule type" value="Genomic_DNA"/>
</dbReference>
<dbReference type="RefSeq" id="WP_012872477.1">
    <property type="nucleotide sequence ID" value="NC_013523.1"/>
</dbReference>
<dbReference type="HOGENOM" id="CLU_956154_0_0_0"/>
<accession>D1C5B4</accession>